<dbReference type="Pfam" id="PF00931">
    <property type="entry name" value="NB-ARC"/>
    <property type="match status" value="1"/>
</dbReference>
<dbReference type="AlphaFoldDB" id="A0AAN7EC90"/>
<dbReference type="PANTHER" id="PTHR11017">
    <property type="entry name" value="LEUCINE-RICH REPEAT-CONTAINING PROTEIN"/>
    <property type="match status" value="1"/>
</dbReference>
<keyword evidence="5" id="KW-0611">Plant defense</keyword>
<dbReference type="SUPFAM" id="SSF52540">
    <property type="entry name" value="P-loop containing nucleoside triphosphate hydrolases"/>
    <property type="match status" value="1"/>
</dbReference>
<dbReference type="Gene3D" id="3.80.10.10">
    <property type="entry name" value="Ribonuclease Inhibitor"/>
    <property type="match status" value="3"/>
</dbReference>
<name>A0AAN7EC90_QUERU</name>
<dbReference type="InterPro" id="IPR011713">
    <property type="entry name" value="Leu-rich_rpt_3"/>
</dbReference>
<dbReference type="Gene3D" id="3.40.50.300">
    <property type="entry name" value="P-loop containing nucleotide triphosphate hydrolases"/>
    <property type="match status" value="1"/>
</dbReference>
<evidence type="ECO:0000259" key="9">
    <source>
        <dbReference type="PROSITE" id="PS50104"/>
    </source>
</evidence>
<evidence type="ECO:0000313" key="10">
    <source>
        <dbReference type="EMBL" id="KAK4567824.1"/>
    </source>
</evidence>
<feature type="region of interest" description="Disordered" evidence="8">
    <location>
        <begin position="1193"/>
        <end position="1221"/>
    </location>
</feature>
<dbReference type="GO" id="GO:0061809">
    <property type="term" value="F:NAD+ nucleosidase activity, cyclic ADP-ribose generating"/>
    <property type="evidence" value="ECO:0007669"/>
    <property type="project" value="UniProtKB-EC"/>
</dbReference>
<reference evidence="10 11" key="1">
    <citation type="journal article" date="2023" name="G3 (Bethesda)">
        <title>A haplotype-resolved chromosome-scale genome for Quercus rubra L. provides insights into the genetics of adaptive traits for red oak species.</title>
        <authorList>
            <person name="Kapoor B."/>
            <person name="Jenkins J."/>
            <person name="Schmutz J."/>
            <person name="Zhebentyayeva T."/>
            <person name="Kuelheim C."/>
            <person name="Coggeshall M."/>
            <person name="Heim C."/>
            <person name="Lasky J.R."/>
            <person name="Leites L."/>
            <person name="Islam-Faridi N."/>
            <person name="Romero-Severson J."/>
            <person name="DeLeo V.L."/>
            <person name="Lucas S.M."/>
            <person name="Lazic D."/>
            <person name="Gailing O."/>
            <person name="Carlson J."/>
            <person name="Staton M."/>
        </authorList>
    </citation>
    <scope>NUCLEOTIDE SEQUENCE [LARGE SCALE GENOMIC DNA]</scope>
    <source>
        <strain evidence="10">Pseudo-F2</strain>
    </source>
</reference>
<dbReference type="InterPro" id="IPR027417">
    <property type="entry name" value="P-loop_NTPase"/>
</dbReference>
<dbReference type="GO" id="GO:0051707">
    <property type="term" value="P:response to other organism"/>
    <property type="evidence" value="ECO:0007669"/>
    <property type="project" value="UniProtKB-ARBA"/>
</dbReference>
<comment type="catalytic activity">
    <reaction evidence="7">
        <text>NAD(+) + H2O = ADP-D-ribose + nicotinamide + H(+)</text>
        <dbReference type="Rhea" id="RHEA:16301"/>
        <dbReference type="ChEBI" id="CHEBI:15377"/>
        <dbReference type="ChEBI" id="CHEBI:15378"/>
        <dbReference type="ChEBI" id="CHEBI:17154"/>
        <dbReference type="ChEBI" id="CHEBI:57540"/>
        <dbReference type="ChEBI" id="CHEBI:57967"/>
        <dbReference type="EC" id="3.2.2.6"/>
    </reaction>
    <physiologicalReaction direction="left-to-right" evidence="7">
        <dbReference type="Rhea" id="RHEA:16302"/>
    </physiologicalReaction>
</comment>
<dbReference type="Pfam" id="PF01582">
    <property type="entry name" value="TIR"/>
    <property type="match status" value="1"/>
</dbReference>
<keyword evidence="4" id="KW-0378">Hydrolase</keyword>
<dbReference type="Gene3D" id="3.40.50.10140">
    <property type="entry name" value="Toll/interleukin-1 receptor homology (TIR) domain"/>
    <property type="match status" value="1"/>
</dbReference>
<dbReference type="InterPro" id="IPR044974">
    <property type="entry name" value="Disease_R_plants"/>
</dbReference>
<dbReference type="Gene3D" id="1.10.8.430">
    <property type="entry name" value="Helical domain of apoptotic protease-activating factors"/>
    <property type="match status" value="1"/>
</dbReference>
<dbReference type="InterPro" id="IPR045344">
    <property type="entry name" value="C-JID"/>
</dbReference>
<dbReference type="SMART" id="SM00369">
    <property type="entry name" value="LRR_TYP"/>
    <property type="match status" value="3"/>
</dbReference>
<dbReference type="SUPFAM" id="SSF52058">
    <property type="entry name" value="L domain-like"/>
    <property type="match status" value="2"/>
</dbReference>
<dbReference type="Proteomes" id="UP001324115">
    <property type="component" value="Unassembled WGS sequence"/>
</dbReference>
<dbReference type="SUPFAM" id="SSF52200">
    <property type="entry name" value="Toll/Interleukin receptor TIR domain"/>
    <property type="match status" value="1"/>
</dbReference>
<accession>A0AAN7EC90</accession>
<evidence type="ECO:0000256" key="2">
    <source>
        <dbReference type="ARBA" id="ARBA00022614"/>
    </source>
</evidence>
<comment type="caution">
    <text evidence="10">The sequence shown here is derived from an EMBL/GenBank/DDBJ whole genome shotgun (WGS) entry which is preliminary data.</text>
</comment>
<dbReference type="EMBL" id="JAXUIC010000010">
    <property type="protein sequence ID" value="KAK4567824.1"/>
    <property type="molecule type" value="Genomic_DNA"/>
</dbReference>
<keyword evidence="3" id="KW-0677">Repeat</keyword>
<dbReference type="Pfam" id="PF07725">
    <property type="entry name" value="LRR_3"/>
    <property type="match status" value="1"/>
</dbReference>
<proteinExistence type="predicted"/>
<keyword evidence="2" id="KW-0433">Leucine-rich repeat</keyword>
<evidence type="ECO:0000256" key="6">
    <source>
        <dbReference type="ARBA" id="ARBA00023027"/>
    </source>
</evidence>
<dbReference type="InterPro" id="IPR002182">
    <property type="entry name" value="NB-ARC"/>
</dbReference>
<dbReference type="SMART" id="SM00255">
    <property type="entry name" value="TIR"/>
    <property type="match status" value="1"/>
</dbReference>
<evidence type="ECO:0000256" key="8">
    <source>
        <dbReference type="SAM" id="MobiDB-lite"/>
    </source>
</evidence>
<protein>
    <recommendedName>
        <fullName evidence="1">ADP-ribosyl cyclase/cyclic ADP-ribose hydrolase</fullName>
        <ecNumber evidence="1">3.2.2.6</ecNumber>
    </recommendedName>
</protein>
<dbReference type="Pfam" id="PF23282">
    <property type="entry name" value="WHD_ROQ1"/>
    <property type="match status" value="1"/>
</dbReference>
<dbReference type="InterPro" id="IPR003591">
    <property type="entry name" value="Leu-rich_rpt_typical-subtyp"/>
</dbReference>
<dbReference type="InterPro" id="IPR032675">
    <property type="entry name" value="LRR_dom_sf"/>
</dbReference>
<keyword evidence="6" id="KW-0520">NAD</keyword>
<feature type="domain" description="TIR" evidence="9">
    <location>
        <begin position="16"/>
        <end position="182"/>
    </location>
</feature>
<dbReference type="InterPro" id="IPR058192">
    <property type="entry name" value="WHD_ROQ1-like"/>
</dbReference>
<dbReference type="GO" id="GO:0043531">
    <property type="term" value="F:ADP binding"/>
    <property type="evidence" value="ECO:0007669"/>
    <property type="project" value="InterPro"/>
</dbReference>
<dbReference type="Pfam" id="PF20160">
    <property type="entry name" value="C-JID"/>
    <property type="match status" value="1"/>
</dbReference>
<organism evidence="10 11">
    <name type="scientific">Quercus rubra</name>
    <name type="common">Northern red oak</name>
    <name type="synonym">Quercus borealis</name>
    <dbReference type="NCBI Taxonomy" id="3512"/>
    <lineage>
        <taxon>Eukaryota</taxon>
        <taxon>Viridiplantae</taxon>
        <taxon>Streptophyta</taxon>
        <taxon>Embryophyta</taxon>
        <taxon>Tracheophyta</taxon>
        <taxon>Spermatophyta</taxon>
        <taxon>Magnoliopsida</taxon>
        <taxon>eudicotyledons</taxon>
        <taxon>Gunneridae</taxon>
        <taxon>Pentapetalae</taxon>
        <taxon>rosids</taxon>
        <taxon>fabids</taxon>
        <taxon>Fagales</taxon>
        <taxon>Fagaceae</taxon>
        <taxon>Quercus</taxon>
    </lineage>
</organism>
<evidence type="ECO:0000256" key="1">
    <source>
        <dbReference type="ARBA" id="ARBA00011982"/>
    </source>
</evidence>
<dbReference type="InterPro" id="IPR042197">
    <property type="entry name" value="Apaf_helical"/>
</dbReference>
<evidence type="ECO:0000256" key="4">
    <source>
        <dbReference type="ARBA" id="ARBA00022801"/>
    </source>
</evidence>
<dbReference type="InterPro" id="IPR001611">
    <property type="entry name" value="Leu-rich_rpt"/>
</dbReference>
<sequence>MDAKNPSSSSSSSRKWKYDVFLSFRGEDTRKNFTDHLYTTLTQKGIITFRDDKNLNRGEPISPELLKAIEESMFAIVILSKNYASSTWCLDELVKIMECKKMMEQTVLPIFYHVDPSEVRKQAGTYAQAFDEYEKRFKDNMDKVQTWRATLTEVGNLSGFSLQDRHESEFIQDIVKEIFPKLSDTFPRDNSAFVGIDSQVEELMSLLAVGLNDVRIIGVWGMGGIGKTTLARAVYDTIFKDFEGHSFITNVREESKKYGLHSSQQKLIHDVLGETSMNILDVDKGAFLIKRIMCHKRILLVLDDVNQLNQLEKLAGKHNWFGPGSRVIITTRDESLLKRHNVFEIYEVKELNKDDALHLFKFKAFKSDCPAKGYLKLSKQFVNYAKGLPLAIEVLGSFLFNRSKKEWKSALNRLNEFPDQDVIEILQISFDGLHETEKEIFLHIACFSNMKEKYYVEKILDCLGLYPGIGLRVLIEKSLIKELKNEYRMHELLQTMGQRIVRKDHPQEPGTWSRLWIHKDIHNVLVENSGTRANQGLVLEFPKAEKLRKYDKGLWNLEAFSKMPNLKLLIIHGVQLLHGPNHLSNNLRLLDWTWYPSKSLPPDFQPNELVELHLLHSKIEQLWKGTKYLDKLKFIKLNNSLDLIATPDFTGVPNLEKLIFNGCVNLHEVHPSIMVLKRLTLLGLQNCKSLRSLPSKFEMESLEILILSGCSKIKRIPEFMGNMEHLSKLHLDGTAITKLPSSIEHLTNLASLHLRDCKNLVCLPSIICSFKSLKHINLSGCSKLDSLPEKLWNIESLEELNVSGIALRELPFSIVTLKNLKELSFRGCKGPPPKPWNKLFPFNLMSRISLNPVSLLLPSLLGMCSLTKLDLSDCNLQTIPNDFGNLSSINHLDLSENHFSCLPESLMQLSKLTVINLCNCTGLRLLPQFPSTTYRVTADGCTSLETFPNRLTPHVFCRTHFSFFNCFKLADSHGRNDMFFNVLRMLLTFHQELRKQSIYFGYFNIVIPGSEIPKWFNHQNMGNIVKAQVTHPNKNLKSFSSNKWIGLAVCTELSCPNFYLSNSGHFLTCRILINNYEGSSFYVAISTRLVQIKSSHLWMSYRPSQMFTKNNRAVLSRINENGFIQIEVRFSFNYDFSHCREIKKCGFRLVYEKDLEDIREMMAQSSNSNCITPYQGLDVGHDFENATEGIKMKRSHNEYDGAGPSGEGSSNDVPHSKRIER</sequence>
<dbReference type="GO" id="GO:0007165">
    <property type="term" value="P:signal transduction"/>
    <property type="evidence" value="ECO:0007669"/>
    <property type="project" value="InterPro"/>
</dbReference>
<dbReference type="InterPro" id="IPR055414">
    <property type="entry name" value="LRR_R13L4/SHOC2-like"/>
</dbReference>
<evidence type="ECO:0000256" key="5">
    <source>
        <dbReference type="ARBA" id="ARBA00022821"/>
    </source>
</evidence>
<dbReference type="GO" id="GO:0006952">
    <property type="term" value="P:defense response"/>
    <property type="evidence" value="ECO:0007669"/>
    <property type="project" value="UniProtKB-KW"/>
</dbReference>
<dbReference type="PROSITE" id="PS50104">
    <property type="entry name" value="TIR"/>
    <property type="match status" value="1"/>
</dbReference>
<keyword evidence="11" id="KW-1185">Reference proteome</keyword>
<dbReference type="InterPro" id="IPR000157">
    <property type="entry name" value="TIR_dom"/>
</dbReference>
<evidence type="ECO:0000313" key="11">
    <source>
        <dbReference type="Proteomes" id="UP001324115"/>
    </source>
</evidence>
<dbReference type="Pfam" id="PF23598">
    <property type="entry name" value="LRR_14"/>
    <property type="match status" value="1"/>
</dbReference>
<dbReference type="InterPro" id="IPR035897">
    <property type="entry name" value="Toll_tir_struct_dom_sf"/>
</dbReference>
<dbReference type="Pfam" id="PF13855">
    <property type="entry name" value="LRR_8"/>
    <property type="match status" value="1"/>
</dbReference>
<dbReference type="FunFam" id="3.40.50.10140:FF:000007">
    <property type="entry name" value="Disease resistance protein (TIR-NBS-LRR class)"/>
    <property type="match status" value="1"/>
</dbReference>
<gene>
    <name evidence="10" type="ORF">RGQ29_003545</name>
</gene>
<dbReference type="EC" id="3.2.2.6" evidence="1"/>
<evidence type="ECO:0000256" key="3">
    <source>
        <dbReference type="ARBA" id="ARBA00022737"/>
    </source>
</evidence>
<dbReference type="PRINTS" id="PR00364">
    <property type="entry name" value="DISEASERSIST"/>
</dbReference>
<evidence type="ECO:0000256" key="7">
    <source>
        <dbReference type="ARBA" id="ARBA00047304"/>
    </source>
</evidence>
<dbReference type="PANTHER" id="PTHR11017:SF559">
    <property type="entry name" value="DISEASE RESISTANCE PROTEIN CHL1"/>
    <property type="match status" value="1"/>
</dbReference>